<evidence type="ECO:0000259" key="1">
    <source>
        <dbReference type="Pfam" id="PF23309"/>
    </source>
</evidence>
<dbReference type="Pfam" id="PF23309">
    <property type="entry name" value="DUF7083"/>
    <property type="match status" value="1"/>
</dbReference>
<proteinExistence type="predicted"/>
<dbReference type="Proteomes" id="UP000046395">
    <property type="component" value="Unassembled WGS sequence"/>
</dbReference>
<feature type="domain" description="DUF7083" evidence="1">
    <location>
        <begin position="54"/>
        <end position="116"/>
    </location>
</feature>
<dbReference type="InterPro" id="IPR055510">
    <property type="entry name" value="DUF7083"/>
</dbReference>
<evidence type="ECO:0000313" key="2">
    <source>
        <dbReference type="Proteomes" id="UP000046395"/>
    </source>
</evidence>
<accession>A0A5S6QKS7</accession>
<protein>
    <recommendedName>
        <fullName evidence="1">DUF7083 domain-containing protein</fullName>
    </recommendedName>
</protein>
<reference evidence="3" key="1">
    <citation type="submission" date="2019-12" db="UniProtKB">
        <authorList>
            <consortium name="WormBaseParasite"/>
        </authorList>
    </citation>
    <scope>IDENTIFICATION</scope>
</reference>
<dbReference type="AlphaFoldDB" id="A0A5S6QKS7"/>
<name>A0A5S6QKS7_TRIMR</name>
<dbReference type="WBParaSite" id="TMUE_2000007946.1">
    <property type="protein sequence ID" value="TMUE_2000007946.1"/>
    <property type="gene ID" value="WBGene00300081"/>
</dbReference>
<evidence type="ECO:0000313" key="3">
    <source>
        <dbReference type="WBParaSite" id="TMUE_2000007946.1"/>
    </source>
</evidence>
<sequence length="208" mass="22970">MSHSKTDLQSILALQQRTLQQFAEFQEQFAETVQRLSLAQASSAKVSNAQPTLDTLAASVTEFDYDPSTDDTFEAWFSRYEDFFNVEAAELDDSARVRLLLRKLRTNVHKKVQDINFTSGAIPRTFGYVYRLASGPGAQCTSERLASYICALDGHKRGSSRHPGSVGLPALSFRCWTAQVSRSSEGVGASFELVCACTLSLVCDTQHL</sequence>
<keyword evidence="2" id="KW-1185">Reference proteome</keyword>
<organism evidence="2 3">
    <name type="scientific">Trichuris muris</name>
    <name type="common">Mouse whipworm</name>
    <dbReference type="NCBI Taxonomy" id="70415"/>
    <lineage>
        <taxon>Eukaryota</taxon>
        <taxon>Metazoa</taxon>
        <taxon>Ecdysozoa</taxon>
        <taxon>Nematoda</taxon>
        <taxon>Enoplea</taxon>
        <taxon>Dorylaimia</taxon>
        <taxon>Trichinellida</taxon>
        <taxon>Trichuridae</taxon>
        <taxon>Trichuris</taxon>
    </lineage>
</organism>